<evidence type="ECO:0000256" key="7">
    <source>
        <dbReference type="ARBA" id="ARBA00022989"/>
    </source>
</evidence>
<evidence type="ECO:0000313" key="14">
    <source>
        <dbReference type="Proteomes" id="UP000251942"/>
    </source>
</evidence>
<dbReference type="Gene3D" id="3.30.70.1320">
    <property type="entry name" value="Multidrug efflux transporter AcrB pore domain like"/>
    <property type="match status" value="1"/>
</dbReference>
<dbReference type="SUPFAM" id="SSF82714">
    <property type="entry name" value="Multidrug efflux transporter AcrB TolC docking domain, DN and DC subdomains"/>
    <property type="match status" value="2"/>
</dbReference>
<dbReference type="GO" id="GO:0015562">
    <property type="term" value="F:efflux transmembrane transporter activity"/>
    <property type="evidence" value="ECO:0007669"/>
    <property type="project" value="InterPro"/>
</dbReference>
<dbReference type="STRING" id="453.Lfee_2403"/>
<evidence type="ECO:0000256" key="1">
    <source>
        <dbReference type="ARBA" id="ARBA00004429"/>
    </source>
</evidence>
<dbReference type="Proteomes" id="UP000254033">
    <property type="component" value="Unassembled WGS sequence"/>
</dbReference>
<dbReference type="GO" id="GO:0042910">
    <property type="term" value="F:xenobiotic transmembrane transporter activity"/>
    <property type="evidence" value="ECO:0007669"/>
    <property type="project" value="TreeGrafter"/>
</dbReference>
<reference evidence="10 13" key="1">
    <citation type="submission" date="2015-11" db="EMBL/GenBank/DDBJ databases">
        <title>Genomic analysis of 38 Legionella species identifies large and diverse effector repertoires.</title>
        <authorList>
            <person name="Burstein D."/>
            <person name="Amaro F."/>
            <person name="Zusman T."/>
            <person name="Lifshitz Z."/>
            <person name="Cohen O."/>
            <person name="Gilbert J.A."/>
            <person name="Pupko T."/>
            <person name="Shuman H.A."/>
            <person name="Segal G."/>
        </authorList>
    </citation>
    <scope>NUCLEOTIDE SEQUENCE [LARGE SCALE GENOMIC DNA]</scope>
    <source>
        <strain evidence="10 13">WO-44C</strain>
    </source>
</reference>
<dbReference type="EMBL" id="UASS01000007">
    <property type="protein sequence ID" value="SPX60196.1"/>
    <property type="molecule type" value="Genomic_DNA"/>
</dbReference>
<evidence type="ECO:0000256" key="2">
    <source>
        <dbReference type="ARBA" id="ARBA00010942"/>
    </source>
</evidence>
<dbReference type="Proteomes" id="UP000251942">
    <property type="component" value="Unassembled WGS sequence"/>
</dbReference>
<feature type="transmembrane region" description="Helical" evidence="9">
    <location>
        <begin position="405"/>
        <end position="429"/>
    </location>
</feature>
<keyword evidence="8 9" id="KW-0472">Membrane</keyword>
<protein>
    <recommendedName>
        <fullName evidence="9">Efflux pump membrane transporter</fullName>
    </recommendedName>
</protein>
<dbReference type="OrthoDB" id="9757904at2"/>
<dbReference type="InterPro" id="IPR004764">
    <property type="entry name" value="MdtF-like"/>
</dbReference>
<proteinExistence type="inferred from homology"/>
<dbReference type="SUPFAM" id="SSF82693">
    <property type="entry name" value="Multidrug efflux transporter AcrB pore domain, PN1, PN2, PC1 and PC2 subdomains"/>
    <property type="match status" value="4"/>
</dbReference>
<accession>A0A0W0TKF5</accession>
<keyword evidence="5 9" id="KW-0997">Cell inner membrane</keyword>
<gene>
    <name evidence="10" type="primary">lmxF_1</name>
    <name evidence="11" type="synonym">bepG</name>
    <name evidence="10" type="ORF">Lfee_2403</name>
    <name evidence="12" type="ORF">NCTC11978_00714</name>
    <name evidence="11" type="ORF">NCTC12022_00912</name>
</gene>
<dbReference type="PANTHER" id="PTHR32063">
    <property type="match status" value="1"/>
</dbReference>
<evidence type="ECO:0000256" key="8">
    <source>
        <dbReference type="ARBA" id="ARBA00023136"/>
    </source>
</evidence>
<dbReference type="Gene3D" id="3.30.70.1430">
    <property type="entry name" value="Multidrug efflux transporter AcrB pore domain"/>
    <property type="match status" value="2"/>
</dbReference>
<organism evidence="10 13">
    <name type="scientific">Legionella feeleii</name>
    <dbReference type="NCBI Taxonomy" id="453"/>
    <lineage>
        <taxon>Bacteria</taxon>
        <taxon>Pseudomonadati</taxon>
        <taxon>Pseudomonadota</taxon>
        <taxon>Gammaproteobacteria</taxon>
        <taxon>Legionellales</taxon>
        <taxon>Legionellaceae</taxon>
        <taxon>Legionella</taxon>
    </lineage>
</organism>
<keyword evidence="7 9" id="KW-1133">Transmembrane helix</keyword>
<dbReference type="PANTHER" id="PTHR32063:SF13">
    <property type="entry name" value="MULTIDRUG EFFLUX PUMP SUBUNIT ACRB-RELATED"/>
    <property type="match status" value="1"/>
</dbReference>
<feature type="transmembrane region" description="Helical" evidence="9">
    <location>
        <begin position="379"/>
        <end position="399"/>
    </location>
</feature>
<evidence type="ECO:0000313" key="15">
    <source>
        <dbReference type="Proteomes" id="UP000254033"/>
    </source>
</evidence>
<dbReference type="Proteomes" id="UP000054698">
    <property type="component" value="Unassembled WGS sequence"/>
</dbReference>
<keyword evidence="4" id="KW-1003">Cell membrane</keyword>
<evidence type="ECO:0000313" key="13">
    <source>
        <dbReference type="Proteomes" id="UP000054698"/>
    </source>
</evidence>
<feature type="transmembrane region" description="Helical" evidence="9">
    <location>
        <begin position="550"/>
        <end position="572"/>
    </location>
</feature>
<feature type="transmembrane region" description="Helical" evidence="9">
    <location>
        <begin position="12"/>
        <end position="33"/>
    </location>
</feature>
<reference evidence="14 15" key="2">
    <citation type="submission" date="2018-06" db="EMBL/GenBank/DDBJ databases">
        <authorList>
            <consortium name="Pathogen Informatics"/>
            <person name="Doyle S."/>
        </authorList>
    </citation>
    <scope>NUCLEOTIDE SEQUENCE [LARGE SCALE GENOMIC DNA]</scope>
    <source>
        <strain evidence="12 15">NCTC11978</strain>
        <strain evidence="11 14">NCTC12022</strain>
    </source>
</reference>
<dbReference type="Pfam" id="PF00873">
    <property type="entry name" value="ACR_tran"/>
    <property type="match status" value="1"/>
</dbReference>
<evidence type="ECO:0000313" key="10">
    <source>
        <dbReference type="EMBL" id="KTC96041.1"/>
    </source>
</evidence>
<dbReference type="AlphaFoldDB" id="A0A0W0TKF5"/>
<evidence type="ECO:0000256" key="9">
    <source>
        <dbReference type="RuleBase" id="RU364070"/>
    </source>
</evidence>
<evidence type="ECO:0000256" key="3">
    <source>
        <dbReference type="ARBA" id="ARBA00022448"/>
    </source>
</evidence>
<feature type="transmembrane region" description="Helical" evidence="9">
    <location>
        <begin position="905"/>
        <end position="927"/>
    </location>
</feature>
<dbReference type="EMBL" id="LNYB01000082">
    <property type="protein sequence ID" value="KTC96041.1"/>
    <property type="molecule type" value="Genomic_DNA"/>
</dbReference>
<feature type="transmembrane region" description="Helical" evidence="9">
    <location>
        <begin position="1013"/>
        <end position="1039"/>
    </location>
</feature>
<dbReference type="Gene3D" id="3.30.70.1440">
    <property type="entry name" value="Multidrug efflux transporter AcrB pore domain"/>
    <property type="match status" value="1"/>
</dbReference>
<feature type="transmembrane region" description="Helical" evidence="9">
    <location>
        <begin position="450"/>
        <end position="471"/>
    </location>
</feature>
<evidence type="ECO:0000313" key="12">
    <source>
        <dbReference type="EMBL" id="STX37546.1"/>
    </source>
</evidence>
<dbReference type="PRINTS" id="PR00702">
    <property type="entry name" value="ACRIFLAVINRP"/>
</dbReference>
<comment type="similarity">
    <text evidence="2 9">Belongs to the resistance-nodulation-cell division (RND) (TC 2.A.6) family.</text>
</comment>
<dbReference type="SUPFAM" id="SSF82866">
    <property type="entry name" value="Multidrug efflux transporter AcrB transmembrane domain"/>
    <property type="match status" value="2"/>
</dbReference>
<feature type="transmembrane region" description="Helical" evidence="9">
    <location>
        <begin position="985"/>
        <end position="1007"/>
    </location>
</feature>
<dbReference type="RefSeq" id="WP_058447148.1">
    <property type="nucleotide sequence ID" value="NZ_CAAAHT010000019.1"/>
</dbReference>
<feature type="transmembrane region" description="Helical" evidence="9">
    <location>
        <begin position="939"/>
        <end position="959"/>
    </location>
</feature>
<dbReference type="Gene3D" id="3.30.2090.10">
    <property type="entry name" value="Multidrug efflux transporter AcrB TolC docking domain, DN and DC subdomains"/>
    <property type="match status" value="2"/>
</dbReference>
<evidence type="ECO:0000256" key="6">
    <source>
        <dbReference type="ARBA" id="ARBA00022692"/>
    </source>
</evidence>
<keyword evidence="3 9" id="KW-0813">Transport</keyword>
<evidence type="ECO:0000256" key="5">
    <source>
        <dbReference type="ARBA" id="ARBA00022519"/>
    </source>
</evidence>
<dbReference type="FunFam" id="3.30.70.1430:FF:000001">
    <property type="entry name" value="Efflux pump membrane transporter"/>
    <property type="match status" value="1"/>
</dbReference>
<keyword evidence="6 9" id="KW-0812">Transmembrane</keyword>
<feature type="transmembrane region" description="Helical" evidence="9">
    <location>
        <begin position="353"/>
        <end position="372"/>
    </location>
</feature>
<dbReference type="EMBL" id="UGNY01000001">
    <property type="protein sequence ID" value="STX37546.1"/>
    <property type="molecule type" value="Genomic_DNA"/>
</dbReference>
<dbReference type="PATRIC" id="fig|453.4.peg.2631"/>
<dbReference type="FunFam" id="1.20.1640.10:FF:000001">
    <property type="entry name" value="Efflux pump membrane transporter"/>
    <property type="match status" value="1"/>
</dbReference>
<keyword evidence="13" id="KW-1185">Reference proteome</keyword>
<dbReference type="InterPro" id="IPR027463">
    <property type="entry name" value="AcrB_DN_DC_subdom"/>
</dbReference>
<feature type="transmembrane region" description="Helical" evidence="9">
    <location>
        <begin position="477"/>
        <end position="500"/>
    </location>
</feature>
<feature type="transmembrane region" description="Helical" evidence="9">
    <location>
        <begin position="878"/>
        <end position="898"/>
    </location>
</feature>
<dbReference type="GO" id="GO:0005886">
    <property type="term" value="C:plasma membrane"/>
    <property type="evidence" value="ECO:0007669"/>
    <property type="project" value="UniProtKB-SubCell"/>
</dbReference>
<comment type="subcellular location">
    <subcellularLocation>
        <location evidence="1 9">Cell inner membrane</location>
        <topology evidence="1 9">Multi-pass membrane protein</topology>
    </subcellularLocation>
</comment>
<evidence type="ECO:0000256" key="4">
    <source>
        <dbReference type="ARBA" id="ARBA00022475"/>
    </source>
</evidence>
<name>A0A0W0TKF5_9GAMM</name>
<dbReference type="GO" id="GO:0009636">
    <property type="term" value="P:response to toxic substance"/>
    <property type="evidence" value="ECO:0007669"/>
    <property type="project" value="UniProtKB-ARBA"/>
</dbReference>
<dbReference type="NCBIfam" id="TIGR00915">
    <property type="entry name" value="2A0602"/>
    <property type="match status" value="1"/>
</dbReference>
<evidence type="ECO:0000313" key="11">
    <source>
        <dbReference type="EMBL" id="SPX60196.1"/>
    </source>
</evidence>
<dbReference type="InterPro" id="IPR001036">
    <property type="entry name" value="Acrflvin-R"/>
</dbReference>
<sequence length="1058" mass="114370">MISKFFIERPVLANVIALLLVFLGLIAIVVLPVSQYPAIVPPTIQVTTNYPGADAKTLINTVALPIEQQVNGVENMLYMQSTSTNSGNYTLIVTFAIGTDLNFAQVLVQNRVQAAMAQLPESVQQQGVVVQQKSTAILQFVTLTSKNGEYDGLFLDSYATINMQDELSRLPGVGNVIIFGSGAYAMRIWLDPQKMFAFSLNPRDVLNAISNQNKEVSAGQIAAPPVVGQQPYQFTVNVPGQLADPEEFANIIIKSSGTDPNERADASSAAQIVRIRDVGRVELGSSSYSQLAKLNGKPTAAIGIFQLPGANALEVAEEVRKTVAKMAKKFPPGMEYSIPFDTTMFVKASVNEVYKTLFEAGILVLLVIVVFLQNFRATLVPATTVPVTIIGTFFAMFLLGYSINLLTLFALVLAIGIVVDDAIVIVEGVTQHIERGMPPKEAAIEAMRELFGPILGITLVLMAVFVPAGFMPGLTGAMYAQFALVIAATAFISAINAMTLKPTQCALWLKPIDPDKPKNIFFRTFDRFYNPIEASYIRFMDRLVHHTNKVCLIGVLLVAIAIGGISLIPTGFIPIEDQGYLILNVLLPDGATLGRTETVLDELSKKVSTVPGVANVISIDGISLLDNNANLANAGVVYIIFKDWSVRGKGEDLKSLYARFSKIAAQTLNAKVLVVVPPPIQGLGLSGGFQMQVEMQDGSFDYLKLQKVTDQMVKQGNALPELQKVMTSFRAAVPQVSAPINRSKAESLGVSVGSAFDTLQTYLGSSYVNLFTKFGQVFQVYVQADASSRTSIEDVRNYYVKNQYGGMVPLGTLTDINPTIGPALISLYNLYPSSSINGIAAAGYSSGQAIQTLEQLAHKILPGGLSFEWTSTAYQEKVAGNVSYLIFIMSLILVYMILAGQYENWLVPASIILSVPLTLIGTVIALSSLGLDNNMYTQIGLLLLIALATKNAILIVEVAHEQRQIHRKPIMEAAVLGAKTRFRPILMTSFAFIMGVLPLVFATGAGANARRSIGVAVCSGMLASTCLAVVFVPVFYVLLQTWQEKRQMKKKGVKATAE</sequence>
<dbReference type="Gene3D" id="1.20.1640.10">
    <property type="entry name" value="Multidrug efflux transporter AcrB transmembrane domain"/>
    <property type="match status" value="2"/>
</dbReference>